<evidence type="ECO:0000256" key="5">
    <source>
        <dbReference type="SAM" id="MobiDB-lite"/>
    </source>
</evidence>
<dbReference type="GO" id="GO:0005905">
    <property type="term" value="C:clathrin-coated pit"/>
    <property type="evidence" value="ECO:0007669"/>
    <property type="project" value="UniProtKB-SubCell"/>
</dbReference>
<dbReference type="Bgee" id="ENSDARG00000004472">
    <property type="expression patterns" value="Expressed in head and 17 other cell types or tissues"/>
</dbReference>
<gene>
    <name evidence="7 8" type="primary">atat1</name>
    <name evidence="4" type="synonym">ATAT1</name>
    <name evidence="4" type="synonym">MEC17</name>
</gene>
<comment type="subcellular location">
    <subcellularLocation>
        <location evidence="4">Cytoplasm</location>
    </subcellularLocation>
    <subcellularLocation>
        <location evidence="4">Membrane</location>
        <location evidence="4">Clathrin-coated pit</location>
    </subcellularLocation>
    <subcellularLocation>
        <location evidence="4">Cell junction</location>
        <location evidence="4">Focal adhesion</location>
    </subcellularLocation>
    <subcellularLocation>
        <location evidence="4">Cell projection</location>
        <location evidence="4">Axon</location>
    </subcellularLocation>
    <subcellularLocation>
        <location evidence="4">Cytoplasm</location>
        <location evidence="4">Cytoskeleton</location>
    </subcellularLocation>
    <subcellularLocation>
        <location evidence="4">Cytoplasm</location>
        <location evidence="4">Cytoskeleton</location>
        <location evidence="4">Spindle</location>
    </subcellularLocation>
</comment>
<dbReference type="FunFam" id="3.40.630.30:FF:000020">
    <property type="entry name" value="Alpha-tubulin N-acetyltransferase 1"/>
    <property type="match status" value="1"/>
</dbReference>
<dbReference type="HAMAP" id="MF_03130">
    <property type="entry name" value="mec17"/>
    <property type="match status" value="1"/>
</dbReference>
<evidence type="ECO:0000256" key="4">
    <source>
        <dbReference type="HAMAP-Rule" id="MF_03130"/>
    </source>
</evidence>
<dbReference type="Pfam" id="PF05301">
    <property type="entry name" value="Acetyltransf_16"/>
    <property type="match status" value="1"/>
</dbReference>
<dbReference type="ZFIN" id="ZDB-GENE-040426-2120">
    <property type="gene designation" value="atat1"/>
</dbReference>
<dbReference type="GO" id="GO:0019799">
    <property type="term" value="F:tubulin N-acetyltransferase activity"/>
    <property type="evidence" value="ECO:0007669"/>
    <property type="project" value="UniProtKB-UniRule"/>
</dbReference>
<organism evidence="7">
    <name type="scientific">Danio rerio</name>
    <name type="common">Zebrafish</name>
    <name type="synonym">Brachydanio rerio</name>
    <dbReference type="NCBI Taxonomy" id="7955"/>
    <lineage>
        <taxon>Eukaryota</taxon>
        <taxon>Metazoa</taxon>
        <taxon>Chordata</taxon>
        <taxon>Craniata</taxon>
        <taxon>Vertebrata</taxon>
        <taxon>Euteleostomi</taxon>
        <taxon>Actinopterygii</taxon>
        <taxon>Neopterygii</taxon>
        <taxon>Teleostei</taxon>
        <taxon>Ostariophysi</taxon>
        <taxon>Cypriniformes</taxon>
        <taxon>Danionidae</taxon>
        <taxon>Danioninae</taxon>
        <taxon>Danio</taxon>
    </lineage>
</organism>
<dbReference type="Gene3D" id="6.20.370.120">
    <property type="match status" value="1"/>
</dbReference>
<dbReference type="Gene3D" id="3.40.630.30">
    <property type="match status" value="1"/>
</dbReference>
<dbReference type="PROSITE" id="PS51730">
    <property type="entry name" value="GNAT_ATAT"/>
    <property type="match status" value="1"/>
</dbReference>
<dbReference type="AGR" id="ZFIN:ZDB-GENE-040426-2120"/>
<dbReference type="EMBL" id="FP101887">
    <property type="status" value="NOT_ANNOTATED_CDS"/>
    <property type="molecule type" value="Genomic_DNA"/>
</dbReference>
<dbReference type="DNASU" id="406389"/>
<feature type="domain" description="N-acetyltransferase" evidence="6">
    <location>
        <begin position="1"/>
        <end position="184"/>
    </location>
</feature>
<comment type="function">
    <text evidence="4">Specifically acetylates 'Lys-40' in alpha-tubulin on the lumenal side of microtubules. Promotes microtubule destabilization and accelerates microtubule dynamics; this activity may be independent of acetylation activity. Acetylates alpha-tubulin with a slow enzymatic rate, due to a catalytic site that is not optimized for acetyl transfer. Enters the microtubule through each end and diffuses quickly throughout the lumen of microtubules. Acetylates only long/old microtubules because of its slow acetylation rate since it does not have time to act on dynamically unstable microtubules before the enzyme is released. May be involved in neuron development.</text>
</comment>
<dbReference type="AlphaFoldDB" id="A0A2R8QNV1"/>
<evidence type="ECO:0000313" key="8">
    <source>
        <dbReference type="ZFIN" id="ZDB-GENE-040426-2120"/>
    </source>
</evidence>
<keyword evidence="1 4" id="KW-0808">Transferase</keyword>
<keyword evidence="3 4" id="KW-0012">Acyltransferase</keyword>
<evidence type="ECO:0000256" key="3">
    <source>
        <dbReference type="ARBA" id="ARBA00023315"/>
    </source>
</evidence>
<dbReference type="GO" id="GO:0005737">
    <property type="term" value="C:cytoplasm"/>
    <property type="evidence" value="ECO:0007669"/>
    <property type="project" value="UniProtKB-SubCell"/>
</dbReference>
<keyword evidence="4" id="KW-0965">Cell junction</keyword>
<feature type="compositionally biased region" description="Basic and acidic residues" evidence="5">
    <location>
        <begin position="406"/>
        <end position="417"/>
    </location>
</feature>
<name>A0A2R8QNV1_DANRE</name>
<dbReference type="InterPro" id="IPR007965">
    <property type="entry name" value="GNAT_ATAT"/>
</dbReference>
<evidence type="ECO:0000259" key="6">
    <source>
        <dbReference type="PROSITE" id="PS51730"/>
    </source>
</evidence>
<feature type="region of interest" description="Disordered" evidence="5">
    <location>
        <begin position="191"/>
        <end position="319"/>
    </location>
</feature>
<dbReference type="GeneID" id="406389"/>
<dbReference type="PANTHER" id="PTHR12327:SF0">
    <property type="entry name" value="ALPHA-TUBULIN N-ACETYLTRANSFERASE 1"/>
    <property type="match status" value="1"/>
</dbReference>
<dbReference type="InterPro" id="IPR038746">
    <property type="entry name" value="Atat"/>
</dbReference>
<dbReference type="RefSeq" id="NP_001315193.1">
    <property type="nucleotide sequence ID" value="NM_001328264.1"/>
</dbReference>
<proteinExistence type="inferred from homology"/>
<reference evidence="7" key="1">
    <citation type="journal article" date="2013" name="Nature">
        <title>The zebrafish reference genome sequence and its relationship to the human genome.</title>
        <authorList>
            <consortium name="Genome Reference Consortium Zebrafish"/>
            <person name="Howe K."/>
            <person name="Clark M.D."/>
            <person name="Torroja C.F."/>
            <person name="Torrance J."/>
            <person name="Berthelot C."/>
            <person name="Muffato M."/>
            <person name="Collins J.E."/>
            <person name="Humphray S."/>
            <person name="McLaren K."/>
            <person name="Matthews L."/>
            <person name="McLaren S."/>
            <person name="Sealy I."/>
            <person name="Caccamo M."/>
            <person name="Churcher C."/>
            <person name="Scott C."/>
            <person name="Barrett J.C."/>
            <person name="Koch R."/>
            <person name="Rauch G.J."/>
            <person name="White S."/>
            <person name="Chow W."/>
            <person name="Kilian B."/>
            <person name="Quintais L.T."/>
            <person name="Guerra-Assuncao J.A."/>
            <person name="Zhou Y."/>
            <person name="Gu Y."/>
            <person name="Yen J."/>
            <person name="Vogel J.H."/>
            <person name="Eyre T."/>
            <person name="Redmond S."/>
            <person name="Banerjee R."/>
            <person name="Chi J."/>
            <person name="Fu B."/>
            <person name="Langley E."/>
            <person name="Maguire S.F."/>
            <person name="Laird G.K."/>
            <person name="Lloyd D."/>
            <person name="Kenyon E."/>
            <person name="Donaldson S."/>
            <person name="Sehra H."/>
            <person name="Almeida-King J."/>
            <person name="Loveland J."/>
            <person name="Trevanion S."/>
            <person name="Jones M."/>
            <person name="Quail M."/>
            <person name="Willey D."/>
            <person name="Hunt A."/>
            <person name="Burton J."/>
            <person name="Sims S."/>
            <person name="McLay K."/>
            <person name="Plumb B."/>
            <person name="Davis J."/>
            <person name="Clee C."/>
            <person name="Oliver K."/>
            <person name="Clark R."/>
            <person name="Riddle C."/>
            <person name="Elliot D."/>
            <person name="Eliott D."/>
            <person name="Threadgold G."/>
            <person name="Harden G."/>
            <person name="Ware D."/>
            <person name="Begum S."/>
            <person name="Mortimore B."/>
            <person name="Mortimer B."/>
            <person name="Kerry G."/>
            <person name="Heath P."/>
            <person name="Phillimore B."/>
            <person name="Tracey A."/>
            <person name="Corby N."/>
            <person name="Dunn M."/>
            <person name="Johnson C."/>
            <person name="Wood J."/>
            <person name="Clark S."/>
            <person name="Pelan S."/>
            <person name="Griffiths G."/>
            <person name="Smith M."/>
            <person name="Glithero R."/>
            <person name="Howden P."/>
            <person name="Barker N."/>
            <person name="Lloyd C."/>
            <person name="Stevens C."/>
            <person name="Harley J."/>
            <person name="Holt K."/>
            <person name="Panagiotidis G."/>
            <person name="Lovell J."/>
            <person name="Beasley H."/>
            <person name="Henderson C."/>
            <person name="Gordon D."/>
            <person name="Auger K."/>
            <person name="Wright D."/>
            <person name="Collins J."/>
            <person name="Raisen C."/>
            <person name="Dyer L."/>
            <person name="Leung K."/>
            <person name="Robertson L."/>
            <person name="Ambridge K."/>
            <person name="Leongamornlert D."/>
            <person name="McGuire S."/>
            <person name="Gilderthorp R."/>
            <person name="Griffiths C."/>
            <person name="Manthravadi D."/>
            <person name="Nichol S."/>
            <person name="Barker G."/>
            <person name="Whitehead S."/>
            <person name="Kay M."/>
            <person name="Brown J."/>
            <person name="Murnane C."/>
            <person name="Gray E."/>
            <person name="Humphries M."/>
            <person name="Sycamore N."/>
            <person name="Barker D."/>
            <person name="Saunders D."/>
            <person name="Wallis J."/>
            <person name="Babbage A."/>
            <person name="Hammond S."/>
            <person name="Mashreghi-Mohammadi M."/>
            <person name="Barr L."/>
            <person name="Martin S."/>
            <person name="Wray P."/>
            <person name="Ellington A."/>
            <person name="Matthews N."/>
            <person name="Ellwood M."/>
            <person name="Woodmansey R."/>
            <person name="Clark G."/>
            <person name="Cooper J."/>
            <person name="Cooper J."/>
            <person name="Tromans A."/>
            <person name="Grafham D."/>
            <person name="Skuce C."/>
            <person name="Pandian R."/>
            <person name="Andrews R."/>
            <person name="Harrison E."/>
            <person name="Kimberley A."/>
            <person name="Garnett J."/>
            <person name="Fosker N."/>
            <person name="Hall R."/>
            <person name="Garner P."/>
            <person name="Kelly D."/>
            <person name="Bird C."/>
            <person name="Palmer S."/>
            <person name="Gehring I."/>
            <person name="Berger A."/>
            <person name="Dooley C.M."/>
            <person name="Ersan-Urun Z."/>
            <person name="Eser C."/>
            <person name="Geiger H."/>
            <person name="Geisler M."/>
            <person name="Karotki L."/>
            <person name="Kirn A."/>
            <person name="Konantz J."/>
            <person name="Konantz M."/>
            <person name="Oberlander M."/>
            <person name="Rudolph-Geiger S."/>
            <person name="Teucke M."/>
            <person name="Lanz C."/>
            <person name="Raddatz G."/>
            <person name="Osoegawa K."/>
            <person name="Zhu B."/>
            <person name="Rapp A."/>
            <person name="Widaa S."/>
            <person name="Langford C."/>
            <person name="Yang F."/>
            <person name="Schuster S.C."/>
            <person name="Carter N.P."/>
            <person name="Harrow J."/>
            <person name="Ning Z."/>
            <person name="Herrero J."/>
            <person name="Searle S.M."/>
            <person name="Enright A."/>
            <person name="Geisler R."/>
            <person name="Plasterk R.H."/>
            <person name="Lee C."/>
            <person name="Westerfield M."/>
            <person name="de Jong P.J."/>
            <person name="Zon L.I."/>
            <person name="Postlethwait J.H."/>
            <person name="Nusslein-Volhard C."/>
            <person name="Hubbard T.J."/>
            <person name="Roest Crollius H."/>
            <person name="Rogers J."/>
            <person name="Stemple D.L."/>
        </authorList>
    </citation>
    <scope>NUCLEOTIDE SEQUENCE [LARGE SCALE GENOMIC DNA]</scope>
    <source>
        <strain evidence="7">Tuebingen</strain>
    </source>
</reference>
<dbReference type="GO" id="GO:0005925">
    <property type="term" value="C:focal adhesion"/>
    <property type="evidence" value="ECO:0007669"/>
    <property type="project" value="UniProtKB-SubCell"/>
</dbReference>
<sequence length="453" mass="49727">MDFPYDLNALFPERISVLDSNLSAGRKAHGRPDPLPQVTTVIDELGKASSKAQQLPAPITSAAKLQANRHHLYLLKDGEQNGGRGVIVGFLKVGYKKLFLLDQRGAHLETEPLCVLDFYVTETLQRHGYGSELFDFMLKHKQVEPAQMAYDRPSPKFLSFLEKRYDLRNSVPQVNNFVVFAGFFQSRSGTPPSPLTDQGMYGFFGPTEKSSPKKARGRDQTLFANGKRSGSGGAEGSPLAICSPRGSPPLSPSTSVISSIPFSQCGILPQPGPASPRRGHGPPAGSDPLIPAQRQLQGKTHQSSGSSCQEQPLQSTFHQPRPWAVIGGTAEASSCRMCSSGLKVCDTEAKAEAEEHKRISERPHFQSQIVSPPTLASSQKDDLQNQTSIEEDPNIEPKTTKVSQKTADDWRKSEASELSRAGGRSGWSWTVGESHYTAQWVRQKQEYRSTRPW</sequence>
<feature type="binding site" evidence="4">
    <location>
        <begin position="118"/>
        <end position="131"/>
    </location>
    <ligand>
        <name>acetyl-CoA</name>
        <dbReference type="ChEBI" id="CHEBI:57288"/>
    </ligand>
</feature>
<comment type="similarity">
    <text evidence="4">Belongs to the acetyltransferase ATAT1 family.</text>
</comment>
<keyword evidence="4" id="KW-0966">Cell projection</keyword>
<protein>
    <recommendedName>
        <fullName evidence="4">Alpha-tubulin N-acetyltransferase 1</fullName>
        <shortName evidence="4">Alpha-TAT</shortName>
        <shortName evidence="4">Alpha-TAT1</shortName>
        <shortName evidence="4">TAT</shortName>
        <ecNumber evidence="4">2.3.1.108</ecNumber>
    </recommendedName>
    <alternativeName>
        <fullName evidence="4">Acetyltransferase mec-17 homolog</fullName>
    </alternativeName>
</protein>
<feature type="region of interest" description="Disordered" evidence="5">
    <location>
        <begin position="354"/>
        <end position="429"/>
    </location>
</feature>
<reference evidence="7" key="2">
    <citation type="submission" date="2018-04" db="UniProtKB">
        <authorList>
            <consortium name="Ensembl"/>
        </authorList>
    </citation>
    <scope>IDENTIFICATION</scope>
    <source>
        <strain evidence="7">Tuebingen</strain>
    </source>
</reference>
<evidence type="ECO:0000256" key="1">
    <source>
        <dbReference type="ARBA" id="ARBA00022679"/>
    </source>
</evidence>
<keyword evidence="4" id="KW-0206">Cytoskeleton</keyword>
<feature type="compositionally biased region" description="Polar residues" evidence="5">
    <location>
        <begin position="365"/>
        <end position="388"/>
    </location>
</feature>
<keyword evidence="2 4" id="KW-0168">Coated pit</keyword>
<dbReference type="PANTHER" id="PTHR12327">
    <property type="entry name" value="ALPHA-TUBULIN N-ACETYLTRANSFERASE 1"/>
    <property type="match status" value="1"/>
</dbReference>
<comment type="catalytic activity">
    <reaction evidence="4">
        <text>L-lysyl-[alpha-tubulin] + acetyl-CoA = N(6)-acetyl-L-lysyl-[alpha-tubulin] + CoA + H(+)</text>
        <dbReference type="Rhea" id="RHEA:15277"/>
        <dbReference type="Rhea" id="RHEA-COMP:11278"/>
        <dbReference type="Rhea" id="RHEA-COMP:11279"/>
        <dbReference type="ChEBI" id="CHEBI:15378"/>
        <dbReference type="ChEBI" id="CHEBI:29969"/>
        <dbReference type="ChEBI" id="CHEBI:57287"/>
        <dbReference type="ChEBI" id="CHEBI:57288"/>
        <dbReference type="ChEBI" id="CHEBI:61930"/>
        <dbReference type="EC" id="2.3.1.108"/>
    </reaction>
</comment>
<dbReference type="GeneTree" id="ENSGT00390000008276"/>
<feature type="compositionally biased region" description="Basic and acidic residues" evidence="5">
    <location>
        <begin position="354"/>
        <end position="364"/>
    </location>
</feature>
<dbReference type="CTD" id="79969"/>
<feature type="site" description="Crucial for catalytic activity" evidence="4">
    <location>
        <position position="53"/>
    </location>
</feature>
<dbReference type="OrthoDB" id="447510at2759"/>
<evidence type="ECO:0000313" key="7">
    <source>
        <dbReference type="Ensembl" id="ENSDARP00000154756"/>
    </source>
</evidence>
<feature type="compositionally biased region" description="Polar residues" evidence="5">
    <location>
        <begin position="294"/>
        <end position="318"/>
    </location>
</feature>
<evidence type="ECO:0000256" key="2">
    <source>
        <dbReference type="ARBA" id="ARBA00023176"/>
    </source>
</evidence>
<dbReference type="EC" id="2.3.1.108" evidence="4"/>
<feature type="binding site" evidence="4">
    <location>
        <begin position="154"/>
        <end position="163"/>
    </location>
    <ligand>
        <name>acetyl-CoA</name>
        <dbReference type="ChEBI" id="CHEBI:57288"/>
    </ligand>
</feature>
<accession>A0A2R8QNV1</accession>
<dbReference type="GO" id="GO:0005819">
    <property type="term" value="C:spindle"/>
    <property type="evidence" value="ECO:0007669"/>
    <property type="project" value="UniProtKB-SubCell"/>
</dbReference>
<dbReference type="GO" id="GO:0030424">
    <property type="term" value="C:axon"/>
    <property type="evidence" value="ECO:0007669"/>
    <property type="project" value="UniProtKB-SubCell"/>
</dbReference>
<feature type="compositionally biased region" description="Polar residues" evidence="5">
    <location>
        <begin position="252"/>
        <end position="262"/>
    </location>
</feature>
<dbReference type="Ensembl" id="ENSDART00000185426.1">
    <property type="protein sequence ID" value="ENSDARP00000154756.1"/>
    <property type="gene ID" value="ENSDARG00000004472.9"/>
</dbReference>
<dbReference type="GO" id="GO:0005874">
    <property type="term" value="C:microtubule"/>
    <property type="evidence" value="ECO:0007669"/>
    <property type="project" value="InterPro"/>
</dbReference>
<dbReference type="GO" id="GO:0070507">
    <property type="term" value="P:regulation of microtubule cytoskeleton organization"/>
    <property type="evidence" value="ECO:0007669"/>
    <property type="project" value="UniProtKB-UniRule"/>
</dbReference>
<dbReference type="OMA" id="FDIHILF"/>
<dbReference type="GO" id="GO:0048666">
    <property type="term" value="P:neuron development"/>
    <property type="evidence" value="ECO:0007669"/>
    <property type="project" value="UniProtKB-UniRule"/>
</dbReference>
<keyword evidence="4" id="KW-0963">Cytoplasm</keyword>
<dbReference type="ExpressionAtlas" id="A0A2R8QNV1">
    <property type="expression patterns" value="baseline and differential"/>
</dbReference>
<keyword evidence="4" id="KW-0472">Membrane</keyword>